<dbReference type="InterPro" id="IPR000073">
    <property type="entry name" value="AB_hydrolase_1"/>
</dbReference>
<dbReference type="PANTHER" id="PTHR43798">
    <property type="entry name" value="MONOACYLGLYCEROL LIPASE"/>
    <property type="match status" value="1"/>
</dbReference>
<evidence type="ECO:0000313" key="3">
    <source>
        <dbReference type="EMBL" id="MCO6394474.1"/>
    </source>
</evidence>
<sequence length="333" mass="36425">MLQTVAYLRSLTPKARRQLVETRELLHTGDGEYGLKPDREGVLTVDAGGESVNIHWYELGPEDPDAVTVVYVHGFNIAAEEFFLQTEAVAGHGVRQLLLDLRGHGQTGKVDPELLTIDAAADDVASVMRERNVRGPSIVVGHSLGGPISLSMMRRYHHEFNLAGSVQISSAVEPFTVQGLPQILAGPIGRFIEGVVAVTPHFAEGVRQVVTDMLTPVLALGFYFRPMSYQLVQFHAAMIRETPLETYAGYFEDLLHHSELDAGEVLSTIPGYILVGDHDAVTPVSQSAKLHEIWPRAYMQVLPESGHMPPLDAPGAVSTAINRLIQRITEDAK</sequence>
<name>A0AAW5HSN1_9CORY</name>
<proteinExistence type="predicted"/>
<dbReference type="GO" id="GO:0016787">
    <property type="term" value="F:hydrolase activity"/>
    <property type="evidence" value="ECO:0007669"/>
    <property type="project" value="UniProtKB-KW"/>
</dbReference>
<dbReference type="AlphaFoldDB" id="A0AAW5HSN1"/>
<evidence type="ECO:0000256" key="1">
    <source>
        <dbReference type="ARBA" id="ARBA00022801"/>
    </source>
</evidence>
<accession>A0AAW5HSN1</accession>
<dbReference type="EMBL" id="JAEUWV010000005">
    <property type="protein sequence ID" value="MCO6394474.1"/>
    <property type="molecule type" value="Genomic_DNA"/>
</dbReference>
<protein>
    <submittedName>
        <fullName evidence="3">Alpha/beta hydrolase</fullName>
    </submittedName>
</protein>
<dbReference type="PANTHER" id="PTHR43798:SF31">
    <property type="entry name" value="AB HYDROLASE SUPERFAMILY PROTEIN YCLE"/>
    <property type="match status" value="1"/>
</dbReference>
<dbReference type="Proteomes" id="UP001205920">
    <property type="component" value="Unassembled WGS sequence"/>
</dbReference>
<organism evidence="3 4">
    <name type="scientific">Corynebacterium lipophilum</name>
    <dbReference type="NCBI Taxonomy" id="2804918"/>
    <lineage>
        <taxon>Bacteria</taxon>
        <taxon>Bacillati</taxon>
        <taxon>Actinomycetota</taxon>
        <taxon>Actinomycetes</taxon>
        <taxon>Mycobacteriales</taxon>
        <taxon>Corynebacteriaceae</taxon>
        <taxon>Corynebacterium</taxon>
    </lineage>
</organism>
<dbReference type="Gene3D" id="3.40.50.1820">
    <property type="entry name" value="alpha/beta hydrolase"/>
    <property type="match status" value="1"/>
</dbReference>
<comment type="caution">
    <text evidence="3">The sequence shown here is derived from an EMBL/GenBank/DDBJ whole genome shotgun (WGS) entry which is preliminary data.</text>
</comment>
<gene>
    <name evidence="3" type="ORF">JMN37_05715</name>
</gene>
<dbReference type="InterPro" id="IPR029058">
    <property type="entry name" value="AB_hydrolase_fold"/>
</dbReference>
<dbReference type="Pfam" id="PF12697">
    <property type="entry name" value="Abhydrolase_6"/>
    <property type="match status" value="1"/>
</dbReference>
<keyword evidence="1 3" id="KW-0378">Hydrolase</keyword>
<dbReference type="RefSeq" id="WP_252931332.1">
    <property type="nucleotide sequence ID" value="NZ_JAEUWV010000005.1"/>
</dbReference>
<dbReference type="GO" id="GO:0016020">
    <property type="term" value="C:membrane"/>
    <property type="evidence" value="ECO:0007669"/>
    <property type="project" value="TreeGrafter"/>
</dbReference>
<reference evidence="3 4" key="1">
    <citation type="submission" date="2021-01" db="EMBL/GenBank/DDBJ databases">
        <title>Identification and Characterization of Corynebacterium sp.</title>
        <authorList>
            <person name="Luo Q."/>
            <person name="Qu P."/>
            <person name="Chen Q."/>
        </authorList>
    </citation>
    <scope>NUCLEOTIDE SEQUENCE [LARGE SCALE GENOMIC DNA]</scope>
    <source>
        <strain evidence="3 4">MC-18</strain>
    </source>
</reference>
<dbReference type="SUPFAM" id="SSF53474">
    <property type="entry name" value="alpha/beta-Hydrolases"/>
    <property type="match status" value="1"/>
</dbReference>
<feature type="domain" description="AB hydrolase-1" evidence="2">
    <location>
        <begin position="69"/>
        <end position="317"/>
    </location>
</feature>
<evidence type="ECO:0000313" key="4">
    <source>
        <dbReference type="Proteomes" id="UP001205920"/>
    </source>
</evidence>
<evidence type="ECO:0000259" key="2">
    <source>
        <dbReference type="Pfam" id="PF12697"/>
    </source>
</evidence>
<keyword evidence="4" id="KW-1185">Reference proteome</keyword>
<dbReference type="InterPro" id="IPR050266">
    <property type="entry name" value="AB_hydrolase_sf"/>
</dbReference>